<keyword evidence="7" id="KW-0539">Nucleus</keyword>
<evidence type="ECO:0000256" key="2">
    <source>
        <dbReference type="ARBA" id="ARBA00004496"/>
    </source>
</evidence>
<evidence type="ECO:0000313" key="11">
    <source>
        <dbReference type="Proteomes" id="UP001152795"/>
    </source>
</evidence>
<evidence type="ECO:0000256" key="4">
    <source>
        <dbReference type="ARBA" id="ARBA00022490"/>
    </source>
</evidence>
<dbReference type="SUPFAM" id="SSF53271">
    <property type="entry name" value="PRTase-like"/>
    <property type="match status" value="1"/>
</dbReference>
<evidence type="ECO:0000256" key="8">
    <source>
        <dbReference type="ARBA" id="ARBA00044193"/>
    </source>
</evidence>
<evidence type="ECO:0000256" key="5">
    <source>
        <dbReference type="ARBA" id="ARBA00022741"/>
    </source>
</evidence>
<dbReference type="GO" id="GO:0005634">
    <property type="term" value="C:nucleus"/>
    <property type="evidence" value="ECO:0007669"/>
    <property type="project" value="UniProtKB-SubCell"/>
</dbReference>
<dbReference type="Gene3D" id="3.40.50.2020">
    <property type="match status" value="1"/>
</dbReference>
<keyword evidence="10" id="KW-0328">Glycosyltransferase</keyword>
<comment type="caution">
    <text evidence="10">The sequence shown here is derived from an EMBL/GenBank/DDBJ whole genome shotgun (WGS) entry which is preliminary data.</text>
</comment>
<comment type="subcellular location">
    <subcellularLocation>
        <location evidence="2">Cytoplasm</location>
    </subcellularLocation>
    <subcellularLocation>
        <location evidence="1">Nucleus</location>
    </subcellularLocation>
</comment>
<evidence type="ECO:0000256" key="3">
    <source>
        <dbReference type="ARBA" id="ARBA00009516"/>
    </source>
</evidence>
<dbReference type="Proteomes" id="UP001152795">
    <property type="component" value="Unassembled WGS sequence"/>
</dbReference>
<feature type="domain" description="Phosphoribosyltransferase" evidence="9">
    <location>
        <begin position="68"/>
        <end position="248"/>
    </location>
</feature>
<keyword evidence="5" id="KW-0547">Nucleotide-binding</keyword>
<accession>A0A6S7G0W6</accession>
<proteinExistence type="inferred from homology"/>
<dbReference type="FunFam" id="3.40.50.2020:FF:000026">
    <property type="entry name" value="Uracil phosphoribosyltransferase homolog"/>
    <property type="match status" value="1"/>
</dbReference>
<dbReference type="GO" id="GO:0016757">
    <property type="term" value="F:glycosyltransferase activity"/>
    <property type="evidence" value="ECO:0007669"/>
    <property type="project" value="UniProtKB-KW"/>
</dbReference>
<name>A0A6S7G0W6_PARCT</name>
<dbReference type="GO" id="GO:0005525">
    <property type="term" value="F:GTP binding"/>
    <property type="evidence" value="ECO:0007669"/>
    <property type="project" value="UniProtKB-KW"/>
</dbReference>
<dbReference type="InterPro" id="IPR000836">
    <property type="entry name" value="PRTase_dom"/>
</dbReference>
<evidence type="ECO:0000256" key="1">
    <source>
        <dbReference type="ARBA" id="ARBA00004123"/>
    </source>
</evidence>
<evidence type="ECO:0000256" key="6">
    <source>
        <dbReference type="ARBA" id="ARBA00023134"/>
    </source>
</evidence>
<keyword evidence="10" id="KW-0808">Transferase</keyword>
<dbReference type="InterPro" id="IPR029057">
    <property type="entry name" value="PRTase-like"/>
</dbReference>
<keyword evidence="11" id="KW-1185">Reference proteome</keyword>
<dbReference type="OrthoDB" id="106623at2759"/>
<evidence type="ECO:0000259" key="9">
    <source>
        <dbReference type="Pfam" id="PF14681"/>
    </source>
</evidence>
<dbReference type="EMBL" id="CACRXK020000493">
    <property type="protein sequence ID" value="CAB3982369.1"/>
    <property type="molecule type" value="Genomic_DNA"/>
</dbReference>
<dbReference type="Pfam" id="PF14681">
    <property type="entry name" value="UPRTase"/>
    <property type="match status" value="1"/>
</dbReference>
<evidence type="ECO:0000313" key="10">
    <source>
        <dbReference type="EMBL" id="CAB3982369.1"/>
    </source>
</evidence>
<evidence type="ECO:0000256" key="7">
    <source>
        <dbReference type="ARBA" id="ARBA00023242"/>
    </source>
</evidence>
<reference evidence="10" key="1">
    <citation type="submission" date="2020-04" db="EMBL/GenBank/DDBJ databases">
        <authorList>
            <person name="Alioto T."/>
            <person name="Alioto T."/>
            <person name="Gomez Garrido J."/>
        </authorList>
    </citation>
    <scope>NUCLEOTIDE SEQUENCE</scope>
    <source>
        <strain evidence="10">A484AB</strain>
    </source>
</reference>
<sequence length="261" mass="29771">MHESMMAVNGHNLENNTCSNIEEDEELVLNKVRKKLYAGCQDCPLNGSVELIPQFEDFGPRLIRIRMNDQIRELQTVLRDPKTGRGDFVFYADRLIRLVVEEGLNQLPYEEITVTTPTGGTYHGLKFKKGNCGVSIMRSGEAMEKGLRDCCRSIRIGKILIQSETALSKPQVYYAKFPFDVEKRQILLMYPLLNTGATIIEAVKVLEEHGVQEENIIFLNLFATPHGVRNILNQFKQLRILTSEVSQDIILNFGRKYFGTE</sequence>
<dbReference type="CDD" id="cd06223">
    <property type="entry name" value="PRTases_typeI"/>
    <property type="match status" value="1"/>
</dbReference>
<protein>
    <recommendedName>
        <fullName evidence="8">Uracil phosphoribosyltransferase homolog</fullName>
    </recommendedName>
</protein>
<keyword evidence="6" id="KW-0342">GTP-binding</keyword>
<dbReference type="AlphaFoldDB" id="A0A6S7G0W6"/>
<dbReference type="GO" id="GO:0005737">
    <property type="term" value="C:cytoplasm"/>
    <property type="evidence" value="ECO:0007669"/>
    <property type="project" value="UniProtKB-SubCell"/>
</dbReference>
<gene>
    <name evidence="10" type="ORF">PACLA_8A018865</name>
</gene>
<organism evidence="10 11">
    <name type="scientific">Paramuricea clavata</name>
    <name type="common">Red gorgonian</name>
    <name type="synonym">Violescent sea-whip</name>
    <dbReference type="NCBI Taxonomy" id="317549"/>
    <lineage>
        <taxon>Eukaryota</taxon>
        <taxon>Metazoa</taxon>
        <taxon>Cnidaria</taxon>
        <taxon>Anthozoa</taxon>
        <taxon>Octocorallia</taxon>
        <taxon>Malacalcyonacea</taxon>
        <taxon>Plexauridae</taxon>
        <taxon>Paramuricea</taxon>
    </lineage>
</organism>
<keyword evidence="4" id="KW-0963">Cytoplasm</keyword>
<comment type="similarity">
    <text evidence="3">Belongs to the UPRTase family.</text>
</comment>